<reference evidence="1 2" key="1">
    <citation type="submission" date="2018-02" db="EMBL/GenBank/DDBJ databases">
        <title>Novel Leptospira species isolated from soil and water in Japan.</title>
        <authorList>
            <person name="Nakao R."/>
            <person name="Masuzawa T."/>
        </authorList>
    </citation>
    <scope>NUCLEOTIDE SEQUENCE [LARGE SCALE GENOMIC DNA]</scope>
    <source>
        <strain evidence="1 2">YH101</strain>
    </source>
</reference>
<sequence>MKEIRYYIKKINDFPIHLNNEEPILVRALWFDLFLQIKKEILKPQILDALNWQEIQKSKDLTGIHLILIHLIANEDWKAEELEISNIFAYCKQTLPFLSATVHPYTEWIRDPERSEELVRSFFHHLKFIPEGETEAYFLDRWKSIDSLERMKIIDESKKAQERAKEILRKIKEAEEAEAASKYNRE</sequence>
<name>A0A2P2E1P6_9LEPT</name>
<dbReference type="Proteomes" id="UP000245133">
    <property type="component" value="Unassembled WGS sequence"/>
</dbReference>
<gene>
    <name evidence="1" type="ORF">LPTSP4_23360</name>
</gene>
<dbReference type="AlphaFoldDB" id="A0A2P2E1P6"/>
<comment type="caution">
    <text evidence="1">The sequence shown here is derived from an EMBL/GenBank/DDBJ whole genome shotgun (WGS) entry which is preliminary data.</text>
</comment>
<organism evidence="1 2">
    <name type="scientific">Leptospira ryugenii</name>
    <dbReference type="NCBI Taxonomy" id="1917863"/>
    <lineage>
        <taxon>Bacteria</taxon>
        <taxon>Pseudomonadati</taxon>
        <taxon>Spirochaetota</taxon>
        <taxon>Spirochaetia</taxon>
        <taxon>Leptospirales</taxon>
        <taxon>Leptospiraceae</taxon>
        <taxon>Leptospira</taxon>
    </lineage>
</organism>
<evidence type="ECO:0000313" key="2">
    <source>
        <dbReference type="Proteomes" id="UP000245133"/>
    </source>
</evidence>
<accession>A0A2P2E1P6</accession>
<evidence type="ECO:0000313" key="1">
    <source>
        <dbReference type="EMBL" id="GBF50809.1"/>
    </source>
</evidence>
<dbReference type="RefSeq" id="WP_108976856.1">
    <property type="nucleotide sequence ID" value="NZ_BFBB01000007.1"/>
</dbReference>
<protein>
    <submittedName>
        <fullName evidence="1">Uncharacterized protein</fullName>
    </submittedName>
</protein>
<proteinExistence type="predicted"/>
<keyword evidence="2" id="KW-1185">Reference proteome</keyword>
<dbReference type="OrthoDB" id="330464at2"/>
<dbReference type="EMBL" id="BFBB01000007">
    <property type="protein sequence ID" value="GBF50809.1"/>
    <property type="molecule type" value="Genomic_DNA"/>
</dbReference>